<evidence type="ECO:0000256" key="1">
    <source>
        <dbReference type="SAM" id="Coils"/>
    </source>
</evidence>
<dbReference type="EMBL" id="PFLC01000008">
    <property type="protein sequence ID" value="PIY63341.1"/>
    <property type="molecule type" value="Genomic_DNA"/>
</dbReference>
<dbReference type="AlphaFoldDB" id="A0A2M7QC35"/>
<protein>
    <submittedName>
        <fullName evidence="2">Uncharacterized protein</fullName>
    </submittedName>
</protein>
<keyword evidence="1" id="KW-0175">Coiled coil</keyword>
<dbReference type="Proteomes" id="UP000230973">
    <property type="component" value="Unassembled WGS sequence"/>
</dbReference>
<proteinExistence type="predicted"/>
<gene>
    <name evidence="2" type="ORF">COY93_00410</name>
</gene>
<comment type="caution">
    <text evidence="2">The sequence shown here is derived from an EMBL/GenBank/DDBJ whole genome shotgun (WGS) entry which is preliminary data.</text>
</comment>
<feature type="coiled-coil region" evidence="1">
    <location>
        <begin position="27"/>
        <end position="54"/>
    </location>
</feature>
<organism evidence="2 3">
    <name type="scientific">Candidatus Uhrbacteria bacterium CG_4_10_14_0_8_um_filter_58_22</name>
    <dbReference type="NCBI Taxonomy" id="1975029"/>
    <lineage>
        <taxon>Bacteria</taxon>
        <taxon>Candidatus Uhriibacteriota</taxon>
    </lineage>
</organism>
<accession>A0A2M7QC35</accession>
<evidence type="ECO:0000313" key="2">
    <source>
        <dbReference type="EMBL" id="PIY63341.1"/>
    </source>
</evidence>
<sequence length="203" mass="22703">MDLADLRREFESGQYASSPLSLRGRAVQEIETNLTRVERELDRAQQSLLLLNYRSVIHCDGILLNADRIQVDDLSPAVLEVRHAIVLIRQELRLAGEVEGWNAVVASVERVRSLASAATCCCRTVVIASRVILGGDYRPGDLFCGSEVRRKHESFLTAVSEGEDDPLRHSYSQLLLWQGQSATSIAYVLTVNRRICSVDSAYW</sequence>
<evidence type="ECO:0000313" key="3">
    <source>
        <dbReference type="Proteomes" id="UP000230973"/>
    </source>
</evidence>
<name>A0A2M7QC35_9BACT</name>
<reference evidence="3" key="1">
    <citation type="submission" date="2017-09" db="EMBL/GenBank/DDBJ databases">
        <title>Depth-based differentiation of microbial function through sediment-hosted aquifers and enrichment of novel symbionts in the deep terrestrial subsurface.</title>
        <authorList>
            <person name="Probst A.J."/>
            <person name="Ladd B."/>
            <person name="Jarett J.K."/>
            <person name="Geller-Mcgrath D.E."/>
            <person name="Sieber C.M.K."/>
            <person name="Emerson J.B."/>
            <person name="Anantharaman K."/>
            <person name="Thomas B.C."/>
            <person name="Malmstrom R."/>
            <person name="Stieglmeier M."/>
            <person name="Klingl A."/>
            <person name="Woyke T."/>
            <person name="Ryan C.M."/>
            <person name="Banfield J.F."/>
        </authorList>
    </citation>
    <scope>NUCLEOTIDE SEQUENCE [LARGE SCALE GENOMIC DNA]</scope>
</reference>